<sequence>MTSDLKGKRVLVTGGATGIGAAISRALADAGALVAVHYHAGKAAADSLVAEKKAVAGFGANLAKADACVGLVNAVVAKLGGLDILVNNAGGMVGRKPLADIDDAFIDEVFDLNVRSTVHCCRAALAAFKAQKSGVIINVSSVSAITGGSPGSSIYSGAKGFISTFTRSLARELAPDGIRVNAVSPGTIHTDFHVRHSTPEKLEATRKTIPQQRLGTAEDCAGTVLYLASENLSGYVTGQVIEVNGGQLMV</sequence>
<comment type="caution">
    <text evidence="3">The sequence shown here is derived from an EMBL/GenBank/DDBJ whole genome shotgun (WGS) entry which is preliminary data.</text>
</comment>
<proteinExistence type="inferred from homology"/>
<evidence type="ECO:0000313" key="4">
    <source>
        <dbReference type="Proteomes" id="UP001271769"/>
    </source>
</evidence>
<dbReference type="Proteomes" id="UP001271769">
    <property type="component" value="Unassembled WGS sequence"/>
</dbReference>
<dbReference type="PRINTS" id="PR00080">
    <property type="entry name" value="SDRFAMILY"/>
</dbReference>
<evidence type="ECO:0000313" key="3">
    <source>
        <dbReference type="EMBL" id="MDY0873222.1"/>
    </source>
</evidence>
<evidence type="ECO:0000259" key="2">
    <source>
        <dbReference type="SMART" id="SM00822"/>
    </source>
</evidence>
<dbReference type="PROSITE" id="PS00061">
    <property type="entry name" value="ADH_SHORT"/>
    <property type="match status" value="1"/>
</dbReference>
<dbReference type="PRINTS" id="PR00081">
    <property type="entry name" value="GDHRDH"/>
</dbReference>
<dbReference type="SMART" id="SM00822">
    <property type="entry name" value="PKS_KR"/>
    <property type="match status" value="1"/>
</dbReference>
<dbReference type="PANTHER" id="PTHR42760:SF135">
    <property type="entry name" value="BLL7886 PROTEIN"/>
    <property type="match status" value="1"/>
</dbReference>
<reference evidence="3 4" key="1">
    <citation type="journal article" date="2013" name="Antonie Van Leeuwenhoek">
        <title>Dongia rigui sp. nov., isolated from freshwater of a large wetland in Korea.</title>
        <authorList>
            <person name="Baik K.S."/>
            <person name="Hwang Y.M."/>
            <person name="Choi J.S."/>
            <person name="Kwon J."/>
            <person name="Seong C.N."/>
        </authorList>
    </citation>
    <scope>NUCLEOTIDE SEQUENCE [LARGE SCALE GENOMIC DNA]</scope>
    <source>
        <strain evidence="3 4">04SU4-P</strain>
    </source>
</reference>
<dbReference type="InterPro" id="IPR020904">
    <property type="entry name" value="Sc_DH/Rdtase_CS"/>
</dbReference>
<protein>
    <submittedName>
        <fullName evidence="3">SDR family NAD(P)-dependent oxidoreductase</fullName>
    </submittedName>
</protein>
<organism evidence="3 4">
    <name type="scientific">Dongia rigui</name>
    <dbReference type="NCBI Taxonomy" id="940149"/>
    <lineage>
        <taxon>Bacteria</taxon>
        <taxon>Pseudomonadati</taxon>
        <taxon>Pseudomonadota</taxon>
        <taxon>Alphaproteobacteria</taxon>
        <taxon>Rhodospirillales</taxon>
        <taxon>Dongiaceae</taxon>
        <taxon>Dongia</taxon>
    </lineage>
</organism>
<dbReference type="CDD" id="cd05233">
    <property type="entry name" value="SDR_c"/>
    <property type="match status" value="1"/>
</dbReference>
<evidence type="ECO:0000256" key="1">
    <source>
        <dbReference type="ARBA" id="ARBA00006484"/>
    </source>
</evidence>
<dbReference type="Gene3D" id="3.40.50.720">
    <property type="entry name" value="NAD(P)-binding Rossmann-like Domain"/>
    <property type="match status" value="1"/>
</dbReference>
<name>A0ABU5E1I9_9PROT</name>
<dbReference type="InterPro" id="IPR057326">
    <property type="entry name" value="KR_dom"/>
</dbReference>
<dbReference type="Pfam" id="PF13561">
    <property type="entry name" value="adh_short_C2"/>
    <property type="match status" value="1"/>
</dbReference>
<dbReference type="InterPro" id="IPR036291">
    <property type="entry name" value="NAD(P)-bd_dom_sf"/>
</dbReference>
<feature type="domain" description="Ketoreductase" evidence="2">
    <location>
        <begin position="8"/>
        <end position="186"/>
    </location>
</feature>
<dbReference type="SUPFAM" id="SSF51735">
    <property type="entry name" value="NAD(P)-binding Rossmann-fold domains"/>
    <property type="match status" value="1"/>
</dbReference>
<accession>A0ABU5E1I9</accession>
<dbReference type="InterPro" id="IPR002347">
    <property type="entry name" value="SDR_fam"/>
</dbReference>
<dbReference type="PANTHER" id="PTHR42760">
    <property type="entry name" value="SHORT-CHAIN DEHYDROGENASES/REDUCTASES FAMILY MEMBER"/>
    <property type="match status" value="1"/>
</dbReference>
<comment type="similarity">
    <text evidence="1">Belongs to the short-chain dehydrogenases/reductases (SDR) family.</text>
</comment>
<gene>
    <name evidence="3" type="ORF">SMD31_14870</name>
</gene>
<dbReference type="EMBL" id="JAXCLX010000002">
    <property type="protein sequence ID" value="MDY0873222.1"/>
    <property type="molecule type" value="Genomic_DNA"/>
</dbReference>
<keyword evidence="4" id="KW-1185">Reference proteome</keyword>
<dbReference type="RefSeq" id="WP_320501683.1">
    <property type="nucleotide sequence ID" value="NZ_JAXCLX010000002.1"/>
</dbReference>